<dbReference type="AlphaFoldDB" id="A0A8J7C0N1"/>
<keyword evidence="2 5" id="KW-0812">Transmembrane</keyword>
<dbReference type="InterPro" id="IPR007016">
    <property type="entry name" value="O-antigen_ligase-rel_domated"/>
</dbReference>
<sequence>MKPQNFEERLIWYFIIFTYVFYVMGILYPSSALLGWVLCLYLLIQRLFQTKNTPKNQRIYVPWVTWIWCMCMVITLFGTYVALDDFNFGLNDYLRGTLGWLTSSALLALFLFVGCLNIRPQLIYRAVCILCVQSLGVIPICYLGYYLKLPEIIYTSSVERFIQNGPIFYEVGLYSLEFGSEQVRLSLFTPWSPALGLVSCIYFFLVLQESSRTWRYMGLVGVIAMNLVSVSRLALICLPIVMFLVWFPTNIIRPKIQIGFGVIGVLAGLLSTDIIYGFRDFVDTFNGSRAGSSQVRAALARIAFKRWSEAPIWGHGIQEKGSKVVAKMPIGSHHTWFGLLFTKGIVGFIALLLPMLCSFVDLAIKSQQSVNARVALSIFYTLCLFSFGEQIDVLAYLCWPGLVMMGIAFKEKVPESVHVLKEFTSNTTS</sequence>
<evidence type="ECO:0000256" key="2">
    <source>
        <dbReference type="ARBA" id="ARBA00022692"/>
    </source>
</evidence>
<feature type="transmembrane region" description="Helical" evidence="5">
    <location>
        <begin position="98"/>
        <end position="116"/>
    </location>
</feature>
<evidence type="ECO:0000259" key="6">
    <source>
        <dbReference type="Pfam" id="PF04932"/>
    </source>
</evidence>
<protein>
    <submittedName>
        <fullName evidence="7">O-antigen ligase family protein</fullName>
    </submittedName>
</protein>
<keyword evidence="3 5" id="KW-1133">Transmembrane helix</keyword>
<dbReference type="GO" id="GO:0016874">
    <property type="term" value="F:ligase activity"/>
    <property type="evidence" value="ECO:0007669"/>
    <property type="project" value="UniProtKB-KW"/>
</dbReference>
<feature type="transmembrane region" description="Helical" evidence="5">
    <location>
        <begin position="123"/>
        <end position="147"/>
    </location>
</feature>
<feature type="transmembrane region" description="Helical" evidence="5">
    <location>
        <begin position="63"/>
        <end position="83"/>
    </location>
</feature>
<evidence type="ECO:0000313" key="8">
    <source>
        <dbReference type="Proteomes" id="UP000629098"/>
    </source>
</evidence>
<dbReference type="RefSeq" id="WP_190837927.1">
    <property type="nucleotide sequence ID" value="NZ_CAWPPI010000126.1"/>
</dbReference>
<keyword evidence="7" id="KW-0436">Ligase</keyword>
<dbReference type="Pfam" id="PF04932">
    <property type="entry name" value="Wzy_C"/>
    <property type="match status" value="1"/>
</dbReference>
<feature type="transmembrane region" description="Helical" evidence="5">
    <location>
        <begin position="12"/>
        <end position="43"/>
    </location>
</feature>
<feature type="transmembrane region" description="Helical" evidence="5">
    <location>
        <begin position="258"/>
        <end position="278"/>
    </location>
</feature>
<evidence type="ECO:0000256" key="3">
    <source>
        <dbReference type="ARBA" id="ARBA00022989"/>
    </source>
</evidence>
<feature type="transmembrane region" description="Helical" evidence="5">
    <location>
        <begin position="336"/>
        <end position="364"/>
    </location>
</feature>
<accession>A0A8J7C0N1</accession>
<feature type="domain" description="O-antigen ligase-related" evidence="6">
    <location>
        <begin position="220"/>
        <end position="352"/>
    </location>
</feature>
<reference evidence="7" key="1">
    <citation type="submission" date="2020-09" db="EMBL/GenBank/DDBJ databases">
        <title>Iningainema tapete sp. nov. (Scytonemataceae, Cyanobacteria) from greenhouses in central Florida (USA) produces two types of nodularin with biosynthetic potential for microcystin-LR and anabaenopeptins.</title>
        <authorList>
            <person name="Berthold D.E."/>
            <person name="Lefler F.W."/>
            <person name="Huang I.-S."/>
            <person name="Abdulla H."/>
            <person name="Zimba P.V."/>
            <person name="Laughinghouse H.D. IV."/>
        </authorList>
    </citation>
    <scope>NUCLEOTIDE SEQUENCE</scope>
    <source>
        <strain evidence="7">BLCCT55</strain>
    </source>
</reference>
<comment type="subcellular location">
    <subcellularLocation>
        <location evidence="1">Membrane</location>
        <topology evidence="1">Multi-pass membrane protein</topology>
    </subcellularLocation>
</comment>
<organism evidence="7 8">
    <name type="scientific">Iningainema tapete BLCC-T55</name>
    <dbReference type="NCBI Taxonomy" id="2748662"/>
    <lineage>
        <taxon>Bacteria</taxon>
        <taxon>Bacillati</taxon>
        <taxon>Cyanobacteriota</taxon>
        <taxon>Cyanophyceae</taxon>
        <taxon>Nostocales</taxon>
        <taxon>Scytonemataceae</taxon>
        <taxon>Iningainema tapete</taxon>
    </lineage>
</organism>
<name>A0A8J7C0N1_9CYAN</name>
<feature type="transmembrane region" description="Helical" evidence="5">
    <location>
        <begin position="219"/>
        <end position="246"/>
    </location>
</feature>
<gene>
    <name evidence="7" type="ORF">ICL16_41515</name>
</gene>
<evidence type="ECO:0000256" key="5">
    <source>
        <dbReference type="SAM" id="Phobius"/>
    </source>
</evidence>
<proteinExistence type="predicted"/>
<dbReference type="GO" id="GO:0016020">
    <property type="term" value="C:membrane"/>
    <property type="evidence" value="ECO:0007669"/>
    <property type="project" value="UniProtKB-SubCell"/>
</dbReference>
<dbReference type="Proteomes" id="UP000629098">
    <property type="component" value="Unassembled WGS sequence"/>
</dbReference>
<comment type="caution">
    <text evidence="7">The sequence shown here is derived from an EMBL/GenBank/DDBJ whole genome shotgun (WGS) entry which is preliminary data.</text>
</comment>
<feature type="transmembrane region" description="Helical" evidence="5">
    <location>
        <begin position="188"/>
        <end position="207"/>
    </location>
</feature>
<evidence type="ECO:0000313" key="7">
    <source>
        <dbReference type="EMBL" id="MBD2778353.1"/>
    </source>
</evidence>
<evidence type="ECO:0000256" key="4">
    <source>
        <dbReference type="ARBA" id="ARBA00023136"/>
    </source>
</evidence>
<dbReference type="EMBL" id="JACXAE010000126">
    <property type="protein sequence ID" value="MBD2778353.1"/>
    <property type="molecule type" value="Genomic_DNA"/>
</dbReference>
<evidence type="ECO:0000256" key="1">
    <source>
        <dbReference type="ARBA" id="ARBA00004141"/>
    </source>
</evidence>
<keyword evidence="4 5" id="KW-0472">Membrane</keyword>
<keyword evidence="8" id="KW-1185">Reference proteome</keyword>